<evidence type="ECO:0000313" key="5">
    <source>
        <dbReference type="EMBL" id="EPY33444.1"/>
    </source>
</evidence>
<reference evidence="5 6" key="1">
    <citation type="journal article" date="2013" name="PLoS ONE">
        <title>Predicting the Proteins of Angomonas deanei, Strigomonas culicis and Their Respective Endosymbionts Reveals New Aspects of the Trypanosomatidae Family.</title>
        <authorList>
            <person name="Motta M.C."/>
            <person name="Martins A.C."/>
            <person name="de Souza S.S."/>
            <person name="Catta-Preta C.M."/>
            <person name="Silva R."/>
            <person name="Klein C.C."/>
            <person name="de Almeida L.G."/>
            <person name="de Lima Cunha O."/>
            <person name="Ciapina L.P."/>
            <person name="Brocchi M."/>
            <person name="Colabardini A.C."/>
            <person name="de Araujo Lima B."/>
            <person name="Machado C.R."/>
            <person name="de Almeida Soares C.M."/>
            <person name="Probst C.M."/>
            <person name="de Menezes C.B."/>
            <person name="Thompson C.E."/>
            <person name="Bartholomeu D.C."/>
            <person name="Gradia D.F."/>
            <person name="Pavoni D.P."/>
            <person name="Grisard E.C."/>
            <person name="Fantinatti-Garboggini F."/>
            <person name="Marchini F.K."/>
            <person name="Rodrigues-Luiz G.F."/>
            <person name="Wagner G."/>
            <person name="Goldman G.H."/>
            <person name="Fietto J.L."/>
            <person name="Elias M.C."/>
            <person name="Goldman M.H."/>
            <person name="Sagot M.F."/>
            <person name="Pereira M."/>
            <person name="Stoco P.H."/>
            <person name="de Mendonca-Neto R.P."/>
            <person name="Teixeira S.M."/>
            <person name="Maciel T.E."/>
            <person name="de Oliveira Mendes T.A."/>
            <person name="Urmenyi T.P."/>
            <person name="de Souza W."/>
            <person name="Schenkman S."/>
            <person name="de Vasconcelos A.T."/>
        </authorList>
    </citation>
    <scope>NUCLEOTIDE SEQUENCE [LARGE SCALE GENOMIC DNA]</scope>
</reference>
<keyword evidence="2" id="KW-0732">Signal</keyword>
<dbReference type="InterPro" id="IPR046357">
    <property type="entry name" value="PPIase_dom_sf"/>
</dbReference>
<evidence type="ECO:0000259" key="3">
    <source>
        <dbReference type="PROSITE" id="PS50059"/>
    </source>
</evidence>
<dbReference type="EMBL" id="ATMH01004150">
    <property type="protein sequence ID" value="EPY30271.1"/>
    <property type="molecule type" value="Genomic_DNA"/>
</dbReference>
<feature type="signal peptide" evidence="2">
    <location>
        <begin position="1"/>
        <end position="29"/>
    </location>
</feature>
<dbReference type="Proteomes" id="UP000015354">
    <property type="component" value="Unassembled WGS sequence"/>
</dbReference>
<proteinExistence type="predicted"/>
<gene>
    <name evidence="5" type="ORF">STCU_02215</name>
    <name evidence="4" type="ORF">STCU_04150</name>
</gene>
<keyword evidence="6" id="KW-1185">Reference proteome</keyword>
<dbReference type="SUPFAM" id="SSF54534">
    <property type="entry name" value="FKBP-like"/>
    <property type="match status" value="1"/>
</dbReference>
<dbReference type="Gene3D" id="3.10.50.40">
    <property type="match status" value="1"/>
</dbReference>
<comment type="caution">
    <text evidence="5">The sequence shown here is derived from an EMBL/GenBank/DDBJ whole genome shotgun (WGS) entry which is preliminary data.</text>
</comment>
<evidence type="ECO:0000313" key="4">
    <source>
        <dbReference type="EMBL" id="EPY30271.1"/>
    </source>
</evidence>
<protein>
    <recommendedName>
        <fullName evidence="1">peptidylprolyl isomerase</fullName>
        <ecNumber evidence="1">5.2.1.8</ecNumber>
    </recommendedName>
</protein>
<evidence type="ECO:0000256" key="2">
    <source>
        <dbReference type="SAM" id="SignalP"/>
    </source>
</evidence>
<feature type="chain" id="PRO_5007727252" description="peptidylprolyl isomerase" evidence="2">
    <location>
        <begin position="30"/>
        <end position="211"/>
    </location>
</feature>
<dbReference type="EMBL" id="ATMH01002215">
    <property type="protein sequence ID" value="EPY33444.1"/>
    <property type="molecule type" value="Genomic_DNA"/>
</dbReference>
<dbReference type="EC" id="5.2.1.8" evidence="1"/>
<dbReference type="Pfam" id="PF00254">
    <property type="entry name" value="FKBP_C"/>
    <property type="match status" value="1"/>
</dbReference>
<keyword evidence="1 5" id="KW-0413">Isomerase</keyword>
<dbReference type="InterPro" id="IPR001179">
    <property type="entry name" value="PPIase_FKBP_dom"/>
</dbReference>
<accession>S9UXF5</accession>
<dbReference type="OrthoDB" id="1902587at2759"/>
<evidence type="ECO:0000256" key="1">
    <source>
        <dbReference type="PROSITE-ProRule" id="PRU00277"/>
    </source>
</evidence>
<organism evidence="5 6">
    <name type="scientific">Strigomonas culicis</name>
    <dbReference type="NCBI Taxonomy" id="28005"/>
    <lineage>
        <taxon>Eukaryota</taxon>
        <taxon>Discoba</taxon>
        <taxon>Euglenozoa</taxon>
        <taxon>Kinetoplastea</taxon>
        <taxon>Metakinetoplastina</taxon>
        <taxon>Trypanosomatida</taxon>
        <taxon>Trypanosomatidae</taxon>
        <taxon>Strigomonadinae</taxon>
        <taxon>Strigomonas</taxon>
    </lineage>
</organism>
<reference evidence="5" key="2">
    <citation type="submission" date="2013-03" db="EMBL/GenBank/DDBJ databases">
        <authorList>
            <person name="Motta M.C.M."/>
            <person name="Martins A.C.A."/>
            <person name="Preta C.M.C.C."/>
            <person name="Silva R."/>
            <person name="de Souza S.S."/>
            <person name="Klein C.C."/>
            <person name="de Almeida L.G.P."/>
            <person name="Cunha O.L."/>
            <person name="Colabardini A.C."/>
            <person name="Lima B.A."/>
            <person name="Machado C.R."/>
            <person name="Soares C.M.A."/>
            <person name="de Menezes C.B.A."/>
            <person name="Bartolomeu D.C."/>
            <person name="Grisard E.C."/>
            <person name="Fantinatti-Garboggini F."/>
            <person name="Rodrigues-Luiz G.F."/>
            <person name="Wagner G."/>
            <person name="Goldman G.H."/>
            <person name="Fietto J.L.R."/>
            <person name="Ciapina L.P."/>
            <person name="Brocchi M."/>
            <person name="Elias M.C."/>
            <person name="Goldman M.H.S."/>
            <person name="Sagot M.-F."/>
            <person name="Pereira M."/>
            <person name="Stoco P.H."/>
            <person name="Teixeira S.M.R."/>
            <person name="de Mendonca-Neto R.P."/>
            <person name="Maciel T.E.F."/>
            <person name="Mendes T.A.O."/>
            <person name="Urmenyi T.P."/>
            <person name="Teixeira M.M.G."/>
            <person name="de Camargo E.F.P."/>
            <person name="de Sousa W."/>
            <person name="Schenkman S."/>
            <person name="de Vasconcelos A.T.R."/>
        </authorList>
    </citation>
    <scope>NUCLEOTIDE SEQUENCE</scope>
</reference>
<evidence type="ECO:0000313" key="6">
    <source>
        <dbReference type="Proteomes" id="UP000015354"/>
    </source>
</evidence>
<sequence length="211" mass="23957">MSVKAMPIASQVLLVLLLLCLGCCSITSAFKMGSPEDMSYWQSEVRRVQNYTAELYMAKISTMDNVSTLPSGLRLTVVKRGHGDVAPAEDDLCEVHYTLYYHYESIIEDTRRRARPVKRRPSDLVPGMKEAMELMREGDRFFLHLPYYLAYGTDSSKDGKVKPYTNLRCDLEVVKCESPKGKTSEEIEDFLKPHLKLPMPPKTAPVNDDDL</sequence>
<dbReference type="PROSITE" id="PS50059">
    <property type="entry name" value="FKBP_PPIASE"/>
    <property type="match status" value="1"/>
</dbReference>
<keyword evidence="1" id="KW-0697">Rotamase</keyword>
<comment type="catalytic activity">
    <reaction evidence="1">
        <text>[protein]-peptidylproline (omega=180) = [protein]-peptidylproline (omega=0)</text>
        <dbReference type="Rhea" id="RHEA:16237"/>
        <dbReference type="Rhea" id="RHEA-COMP:10747"/>
        <dbReference type="Rhea" id="RHEA-COMP:10748"/>
        <dbReference type="ChEBI" id="CHEBI:83833"/>
        <dbReference type="ChEBI" id="CHEBI:83834"/>
        <dbReference type="EC" id="5.2.1.8"/>
    </reaction>
</comment>
<dbReference type="AlphaFoldDB" id="S9UXF5"/>
<name>S9UXF5_9TRYP</name>
<dbReference type="GO" id="GO:0003755">
    <property type="term" value="F:peptidyl-prolyl cis-trans isomerase activity"/>
    <property type="evidence" value="ECO:0007669"/>
    <property type="project" value="UniProtKB-KW"/>
</dbReference>
<feature type="domain" description="PPIase FKBP-type" evidence="3">
    <location>
        <begin position="90"/>
        <end position="177"/>
    </location>
</feature>